<evidence type="ECO:0000313" key="2">
    <source>
        <dbReference type="Proteomes" id="UP000000379"/>
    </source>
</evidence>
<dbReference type="HOGENOM" id="CLU_3349949_0_0_0"/>
<dbReference type="KEGG" id="tra:Trad_1159"/>
<protein>
    <submittedName>
        <fullName evidence="1">Uncharacterized protein</fullName>
    </submittedName>
</protein>
<evidence type="ECO:0000313" key="1">
    <source>
        <dbReference type="EMBL" id="ADI14284.1"/>
    </source>
</evidence>
<proteinExistence type="predicted"/>
<organism evidence="1 2">
    <name type="scientific">Truepera radiovictrix (strain DSM 17093 / CIP 108686 / LMG 22925 / RQ-24)</name>
    <dbReference type="NCBI Taxonomy" id="649638"/>
    <lineage>
        <taxon>Bacteria</taxon>
        <taxon>Thermotogati</taxon>
        <taxon>Deinococcota</taxon>
        <taxon>Deinococci</taxon>
        <taxon>Trueperales</taxon>
        <taxon>Trueperaceae</taxon>
        <taxon>Truepera</taxon>
    </lineage>
</organism>
<accession>D7CW21</accession>
<dbReference type="Proteomes" id="UP000000379">
    <property type="component" value="Chromosome"/>
</dbReference>
<sequence>MKGRAGSLWLRLLLLVAAALAVELAAFATTQGLQRLG</sequence>
<keyword evidence="2" id="KW-1185">Reference proteome</keyword>
<gene>
    <name evidence="1" type="ordered locus">Trad_1159</name>
</gene>
<dbReference type="EMBL" id="CP002049">
    <property type="protein sequence ID" value="ADI14284.1"/>
    <property type="molecule type" value="Genomic_DNA"/>
</dbReference>
<name>D7CW21_TRURR</name>
<dbReference type="AlphaFoldDB" id="D7CW21"/>
<reference evidence="2" key="1">
    <citation type="submission" date="2010-05" db="EMBL/GenBank/DDBJ databases">
        <title>The complete genome of Truepera radiovictris DSM 17093.</title>
        <authorList>
            <consortium name="US DOE Joint Genome Institute (JGI-PGF)"/>
            <person name="Lucas S."/>
            <person name="Copeland A."/>
            <person name="Lapidus A."/>
            <person name="Glavina del Rio T."/>
            <person name="Dalin E."/>
            <person name="Tice H."/>
            <person name="Bruce D."/>
            <person name="Goodwin L."/>
            <person name="Pitluck S."/>
            <person name="Kyrpides N."/>
            <person name="Mavromatis K."/>
            <person name="Ovchinnikova G."/>
            <person name="Munk A.C."/>
            <person name="Detter J.C."/>
            <person name="Han C."/>
            <person name="Tapia R."/>
            <person name="Land M."/>
            <person name="Hauser L."/>
            <person name="Markowitz V."/>
            <person name="Cheng J.-F."/>
            <person name="Hugenholtz P."/>
            <person name="Woyke T."/>
            <person name="Wu D."/>
            <person name="Tindall B."/>
            <person name="Pomrenke H.G."/>
            <person name="Brambilla E."/>
            <person name="Klenk H.-P."/>
            <person name="Eisen J.A."/>
        </authorList>
    </citation>
    <scope>NUCLEOTIDE SEQUENCE [LARGE SCALE GENOMIC DNA]</scope>
    <source>
        <strain evidence="2">DSM 17093 / CIP 108686 / LMG 22925 / RQ-24</strain>
    </source>
</reference>
<dbReference type="STRING" id="649638.Trad_1159"/>
<reference evidence="1 2" key="2">
    <citation type="journal article" date="2011" name="Stand. Genomic Sci.">
        <title>Complete genome sequence of Truepera radiovictrix type strain (RQ-24).</title>
        <authorList>
            <person name="Ivanova N."/>
            <person name="Rohde C."/>
            <person name="Munk C."/>
            <person name="Nolan M."/>
            <person name="Lucas S."/>
            <person name="Del Rio T.G."/>
            <person name="Tice H."/>
            <person name="Deshpande S."/>
            <person name="Cheng J.F."/>
            <person name="Tapia R."/>
            <person name="Han C."/>
            <person name="Goodwin L."/>
            <person name="Pitluck S."/>
            <person name="Liolios K."/>
            <person name="Mavromatis K."/>
            <person name="Mikhailova N."/>
            <person name="Pati A."/>
            <person name="Chen A."/>
            <person name="Palaniappan K."/>
            <person name="Land M."/>
            <person name="Hauser L."/>
            <person name="Chang Y.J."/>
            <person name="Jeffries C.D."/>
            <person name="Brambilla E."/>
            <person name="Rohde M."/>
            <person name="Goker M."/>
            <person name="Tindall B.J."/>
            <person name="Woyke T."/>
            <person name="Bristow J."/>
            <person name="Eisen J.A."/>
            <person name="Markowitz V."/>
            <person name="Hugenholtz P."/>
            <person name="Kyrpides N.C."/>
            <person name="Klenk H.P."/>
            <person name="Lapidus A."/>
        </authorList>
    </citation>
    <scope>NUCLEOTIDE SEQUENCE [LARGE SCALE GENOMIC DNA]</scope>
    <source>
        <strain evidence="2">DSM 17093 / CIP 108686 / LMG 22925 / RQ-24</strain>
    </source>
</reference>